<comment type="caution">
    <text evidence="2">The sequence shown here is derived from an EMBL/GenBank/DDBJ whole genome shotgun (WGS) entry which is preliminary data.</text>
</comment>
<name>A0A7J0DW70_9ERIC</name>
<keyword evidence="3" id="KW-1185">Reference proteome</keyword>
<dbReference type="Proteomes" id="UP000585474">
    <property type="component" value="Unassembled WGS sequence"/>
</dbReference>
<dbReference type="EMBL" id="BJWL01000429">
    <property type="protein sequence ID" value="GFS43797.1"/>
    <property type="molecule type" value="Genomic_DNA"/>
</dbReference>
<organism evidence="2 3">
    <name type="scientific">Actinidia rufa</name>
    <dbReference type="NCBI Taxonomy" id="165716"/>
    <lineage>
        <taxon>Eukaryota</taxon>
        <taxon>Viridiplantae</taxon>
        <taxon>Streptophyta</taxon>
        <taxon>Embryophyta</taxon>
        <taxon>Tracheophyta</taxon>
        <taxon>Spermatophyta</taxon>
        <taxon>Magnoliopsida</taxon>
        <taxon>eudicotyledons</taxon>
        <taxon>Gunneridae</taxon>
        <taxon>Pentapetalae</taxon>
        <taxon>asterids</taxon>
        <taxon>Ericales</taxon>
        <taxon>Actinidiaceae</taxon>
        <taxon>Actinidia</taxon>
    </lineage>
</organism>
<protein>
    <submittedName>
        <fullName evidence="2">Uncharacterized protein</fullName>
    </submittedName>
</protein>
<proteinExistence type="predicted"/>
<gene>
    <name evidence="2" type="ORF">Acr_00g0087030</name>
</gene>
<evidence type="ECO:0000256" key="1">
    <source>
        <dbReference type="SAM" id="MobiDB-lite"/>
    </source>
</evidence>
<dbReference type="AlphaFoldDB" id="A0A7J0DW70"/>
<accession>A0A7J0DW70</accession>
<sequence length="130" mass="14529">MLSQTRPTCFPLKERSVSTTHWSSVITTTLLNSNAPKNVCRKNPNLRGLRQSPRRITRRLGTISAAASPTVREALGGDVQRMRLLPGRARRGRPPETPCPYIGHHGLGVRRVPRRPRLDFSALRRSQTGS</sequence>
<evidence type="ECO:0000313" key="2">
    <source>
        <dbReference type="EMBL" id="GFS43797.1"/>
    </source>
</evidence>
<feature type="region of interest" description="Disordered" evidence="1">
    <location>
        <begin position="87"/>
        <end position="110"/>
    </location>
</feature>
<evidence type="ECO:0000313" key="3">
    <source>
        <dbReference type="Proteomes" id="UP000585474"/>
    </source>
</evidence>
<reference evidence="3" key="1">
    <citation type="submission" date="2019-07" db="EMBL/GenBank/DDBJ databases">
        <title>De Novo Assembly of kiwifruit Actinidia rufa.</title>
        <authorList>
            <person name="Sugita-Konishi S."/>
            <person name="Sato K."/>
            <person name="Mori E."/>
            <person name="Abe Y."/>
            <person name="Kisaki G."/>
            <person name="Hamano K."/>
            <person name="Suezawa K."/>
            <person name="Otani M."/>
            <person name="Fukuda T."/>
            <person name="Manabe T."/>
            <person name="Gomi K."/>
            <person name="Tabuchi M."/>
            <person name="Akimitsu K."/>
            <person name="Kataoka I."/>
        </authorList>
    </citation>
    <scope>NUCLEOTIDE SEQUENCE [LARGE SCALE GENOMIC DNA]</scope>
    <source>
        <strain evidence="3">cv. Fuchu</strain>
    </source>
</reference>